<accession>A0AA86TI63</accession>
<dbReference type="AlphaFoldDB" id="A0AA86TI63"/>
<proteinExistence type="predicted"/>
<gene>
    <name evidence="3" type="ORF">HINF_LOCUS19977</name>
    <name evidence="2" type="ORF">HINF_LOCUS4247</name>
</gene>
<comment type="caution">
    <text evidence="2">The sequence shown here is derived from an EMBL/GenBank/DDBJ whole genome shotgun (WGS) entry which is preliminary data.</text>
</comment>
<dbReference type="Pfam" id="PF13392">
    <property type="entry name" value="HNH_3"/>
    <property type="match status" value="1"/>
</dbReference>
<name>A0AA86TI63_9EUKA</name>
<dbReference type="Proteomes" id="UP001642409">
    <property type="component" value="Unassembled WGS sequence"/>
</dbReference>
<dbReference type="InterPro" id="IPR044925">
    <property type="entry name" value="His-Me_finger_sf"/>
</dbReference>
<organism evidence="2">
    <name type="scientific">Hexamita inflata</name>
    <dbReference type="NCBI Taxonomy" id="28002"/>
    <lineage>
        <taxon>Eukaryota</taxon>
        <taxon>Metamonada</taxon>
        <taxon>Diplomonadida</taxon>
        <taxon>Hexamitidae</taxon>
        <taxon>Hexamitinae</taxon>
        <taxon>Hexamita</taxon>
    </lineage>
</organism>
<dbReference type="Pfam" id="PF07463">
    <property type="entry name" value="NUMOD4"/>
    <property type="match status" value="1"/>
</dbReference>
<evidence type="ECO:0000313" key="2">
    <source>
        <dbReference type="EMBL" id="CAI9916602.1"/>
    </source>
</evidence>
<dbReference type="EMBL" id="CATOUU010000108">
    <property type="protein sequence ID" value="CAI9916602.1"/>
    <property type="molecule type" value="Genomic_DNA"/>
</dbReference>
<sequence>MQFKQIEDFPNYLIFENGTVQNIRSNKILKADLNNQGYLRVTLYNNGDEKRFCLQRLVAELFIGKCPEGFMVDHIDRNPLNNHYTNLRYVTQSANQRNQKSYKGTEAIYVDQIPERCIQVTEYNLHKFENYFIDPITYEMYYFNDLQFRKLNLNTNQEGTNYYCTRNNQNKAVKLILNVLKKQYKIVE</sequence>
<dbReference type="SMART" id="SM00507">
    <property type="entry name" value="HNHc"/>
    <property type="match status" value="1"/>
</dbReference>
<dbReference type="InterPro" id="IPR010902">
    <property type="entry name" value="NUMOD4"/>
</dbReference>
<reference evidence="2" key="1">
    <citation type="submission" date="2023-06" db="EMBL/GenBank/DDBJ databases">
        <authorList>
            <person name="Kurt Z."/>
        </authorList>
    </citation>
    <scope>NUCLEOTIDE SEQUENCE</scope>
</reference>
<reference evidence="3 4" key="2">
    <citation type="submission" date="2024-07" db="EMBL/GenBank/DDBJ databases">
        <authorList>
            <person name="Akdeniz Z."/>
        </authorList>
    </citation>
    <scope>NUCLEOTIDE SEQUENCE [LARGE SCALE GENOMIC DNA]</scope>
</reference>
<dbReference type="InterPro" id="IPR003615">
    <property type="entry name" value="HNH_nuc"/>
</dbReference>
<dbReference type="EMBL" id="CAXDID020000053">
    <property type="protein sequence ID" value="CAL6006067.1"/>
    <property type="molecule type" value="Genomic_DNA"/>
</dbReference>
<evidence type="ECO:0000313" key="4">
    <source>
        <dbReference type="Proteomes" id="UP001642409"/>
    </source>
</evidence>
<feature type="domain" description="HNH nuclease" evidence="1">
    <location>
        <begin position="48"/>
        <end position="96"/>
    </location>
</feature>
<evidence type="ECO:0000259" key="1">
    <source>
        <dbReference type="SMART" id="SM00507"/>
    </source>
</evidence>
<evidence type="ECO:0000313" key="3">
    <source>
        <dbReference type="EMBL" id="CAL6006067.1"/>
    </source>
</evidence>
<protein>
    <recommendedName>
        <fullName evidence="1">HNH nuclease domain-containing protein</fullName>
    </recommendedName>
</protein>
<keyword evidence="4" id="KW-1185">Reference proteome</keyword>
<dbReference type="SUPFAM" id="SSF54060">
    <property type="entry name" value="His-Me finger endonucleases"/>
    <property type="match status" value="1"/>
</dbReference>
<dbReference type="Gene3D" id="3.90.75.20">
    <property type="match status" value="1"/>
</dbReference>
<dbReference type="GO" id="GO:0016788">
    <property type="term" value="F:hydrolase activity, acting on ester bonds"/>
    <property type="evidence" value="ECO:0007669"/>
    <property type="project" value="InterPro"/>
</dbReference>